<reference evidence="2" key="1">
    <citation type="submission" date="2019-12" db="EMBL/GenBank/DDBJ databases">
        <title>Genome sequencing and annotation of Brassica cretica.</title>
        <authorList>
            <person name="Studholme D.J."/>
            <person name="Sarris P."/>
        </authorList>
    </citation>
    <scope>NUCLEOTIDE SEQUENCE</scope>
    <source>
        <strain evidence="2">PFS-109/04</strain>
        <tissue evidence="2">Leaf</tissue>
    </source>
</reference>
<evidence type="ECO:0000313" key="2">
    <source>
        <dbReference type="EMBL" id="KAF3570457.1"/>
    </source>
</evidence>
<name>A0A8S9RCI3_BRACR</name>
<dbReference type="Proteomes" id="UP000712600">
    <property type="component" value="Unassembled WGS sequence"/>
</dbReference>
<protein>
    <submittedName>
        <fullName evidence="2">Uncharacterized protein</fullName>
    </submittedName>
</protein>
<feature type="region of interest" description="Disordered" evidence="1">
    <location>
        <begin position="1"/>
        <end position="24"/>
    </location>
</feature>
<sequence>MPLRSVGTGGYLRSSRKGFGPGFGQGVKATMNQTRPDSWYQWLLSICADSLPDNNARMIRDKESYDGNQAGCDLSKTGSKHDGKTQNWRKTLISVLWNFSGKPEAREIFSVSL</sequence>
<accession>A0A8S9RCI3</accession>
<dbReference type="AlphaFoldDB" id="A0A8S9RCI3"/>
<comment type="caution">
    <text evidence="2">The sequence shown here is derived from an EMBL/GenBank/DDBJ whole genome shotgun (WGS) entry which is preliminary data.</text>
</comment>
<organism evidence="2 3">
    <name type="scientific">Brassica cretica</name>
    <name type="common">Mustard</name>
    <dbReference type="NCBI Taxonomy" id="69181"/>
    <lineage>
        <taxon>Eukaryota</taxon>
        <taxon>Viridiplantae</taxon>
        <taxon>Streptophyta</taxon>
        <taxon>Embryophyta</taxon>
        <taxon>Tracheophyta</taxon>
        <taxon>Spermatophyta</taxon>
        <taxon>Magnoliopsida</taxon>
        <taxon>eudicotyledons</taxon>
        <taxon>Gunneridae</taxon>
        <taxon>Pentapetalae</taxon>
        <taxon>rosids</taxon>
        <taxon>malvids</taxon>
        <taxon>Brassicales</taxon>
        <taxon>Brassicaceae</taxon>
        <taxon>Brassiceae</taxon>
        <taxon>Brassica</taxon>
    </lineage>
</organism>
<dbReference type="EMBL" id="QGKX02000095">
    <property type="protein sequence ID" value="KAF3570457.1"/>
    <property type="molecule type" value="Genomic_DNA"/>
</dbReference>
<gene>
    <name evidence="2" type="ORF">F2Q69_00059568</name>
</gene>
<proteinExistence type="predicted"/>
<evidence type="ECO:0000256" key="1">
    <source>
        <dbReference type="SAM" id="MobiDB-lite"/>
    </source>
</evidence>
<evidence type="ECO:0000313" key="3">
    <source>
        <dbReference type="Proteomes" id="UP000712600"/>
    </source>
</evidence>